<dbReference type="RefSeq" id="WP_121029880.1">
    <property type="nucleotide sequence ID" value="NZ_PNJG02000001.1"/>
</dbReference>
<keyword evidence="2" id="KW-0472">Membrane</keyword>
<keyword evidence="2" id="KW-0812">Transmembrane</keyword>
<reference evidence="4 5" key="1">
    <citation type="submission" date="2018-10" db="EMBL/GenBank/DDBJ databases">
        <title>Kocuria tytouropygialis sp. nov., isolated from the uropygial gland of an American barn owl (Tyto furcata).</title>
        <authorList>
            <person name="Braun M.S."/>
            <person name="Wang E."/>
            <person name="Zimmermann S."/>
            <person name="Wagner H."/>
            <person name="Wink M."/>
        </authorList>
    </citation>
    <scope>NUCLEOTIDE SEQUENCE [LARGE SCALE GENOMIC DNA]</scope>
    <source>
        <strain evidence="4 5">442</strain>
    </source>
</reference>
<dbReference type="InterPro" id="IPR000073">
    <property type="entry name" value="AB_hydrolase_1"/>
</dbReference>
<dbReference type="GO" id="GO:0016020">
    <property type="term" value="C:membrane"/>
    <property type="evidence" value="ECO:0007669"/>
    <property type="project" value="TreeGrafter"/>
</dbReference>
<dbReference type="InterPro" id="IPR029058">
    <property type="entry name" value="AB_hydrolase_fold"/>
</dbReference>
<evidence type="ECO:0000313" key="5">
    <source>
        <dbReference type="Proteomes" id="UP000249516"/>
    </source>
</evidence>
<evidence type="ECO:0000256" key="1">
    <source>
        <dbReference type="SAM" id="MobiDB-lite"/>
    </source>
</evidence>
<dbReference type="PANTHER" id="PTHR43798:SF33">
    <property type="entry name" value="HYDROLASE, PUTATIVE (AFU_ORTHOLOGUE AFUA_2G14860)-RELATED"/>
    <property type="match status" value="1"/>
</dbReference>
<gene>
    <name evidence="4" type="ORF">C1C97_002475</name>
</gene>
<keyword evidence="4" id="KW-0378">Hydrolase</keyword>
<evidence type="ECO:0000313" key="4">
    <source>
        <dbReference type="EMBL" id="RKQ36540.1"/>
    </source>
</evidence>
<dbReference type="PANTHER" id="PTHR43798">
    <property type="entry name" value="MONOACYLGLYCEROL LIPASE"/>
    <property type="match status" value="1"/>
</dbReference>
<name>A0A495AAS1_9MICC</name>
<proteinExistence type="predicted"/>
<dbReference type="EMBL" id="PNJG02000001">
    <property type="protein sequence ID" value="RKQ36540.1"/>
    <property type="molecule type" value="Genomic_DNA"/>
</dbReference>
<dbReference type="Pfam" id="PF00561">
    <property type="entry name" value="Abhydrolase_1"/>
    <property type="match status" value="1"/>
</dbReference>
<dbReference type="SUPFAM" id="SSF53474">
    <property type="entry name" value="alpha/beta-Hydrolases"/>
    <property type="match status" value="1"/>
</dbReference>
<dbReference type="InterPro" id="IPR050266">
    <property type="entry name" value="AB_hydrolase_sf"/>
</dbReference>
<feature type="region of interest" description="Disordered" evidence="1">
    <location>
        <begin position="1"/>
        <end position="34"/>
    </location>
</feature>
<dbReference type="AlphaFoldDB" id="A0A495AAS1"/>
<sequence length="367" mass="38247">MAAGRGSGTTTARGTPEPRQGGSPATAEVTESRGRGRRVVARFGRVLRRAVLVALVTLLALTVASVVGNALTTPPETLEADAGSFVEVHGASVHVEHWAAAGHHGSPGAAPILLLPGFAESTVAFRAAGPLIAAQGLDVYALDLPGSGFTRGGDTEDLRSQADLVAGTIRALEIERPVVVGHSLGAAVAGGTALWHPELVGGVVFADGDAQDLDLGDGTWRARIARLPHTTSAYRVFTRWTWLDRLALANSCGSACTAFDGDDGTRLARQWMRSLTQGDVEHSLLGSAGHSGILHLEEDQMRAIAVPRAIVWGAEDTRSGGSLQDTRDRLGNPAERIIEGAAHDVMNARPQGFADAVEELVNGMAGH</sequence>
<dbReference type="Gene3D" id="3.40.50.1820">
    <property type="entry name" value="alpha/beta hydrolase"/>
    <property type="match status" value="1"/>
</dbReference>
<feature type="domain" description="AB hydrolase-1" evidence="3">
    <location>
        <begin position="111"/>
        <end position="232"/>
    </location>
</feature>
<dbReference type="Proteomes" id="UP000249516">
    <property type="component" value="Unassembled WGS sequence"/>
</dbReference>
<dbReference type="GO" id="GO:0016787">
    <property type="term" value="F:hydrolase activity"/>
    <property type="evidence" value="ECO:0007669"/>
    <property type="project" value="UniProtKB-KW"/>
</dbReference>
<protein>
    <submittedName>
        <fullName evidence="4">Alpha/beta hydrolase</fullName>
    </submittedName>
</protein>
<evidence type="ECO:0000256" key="2">
    <source>
        <dbReference type="SAM" id="Phobius"/>
    </source>
</evidence>
<accession>A0A495AAS1</accession>
<feature type="compositionally biased region" description="Low complexity" evidence="1">
    <location>
        <begin position="1"/>
        <end position="15"/>
    </location>
</feature>
<feature type="transmembrane region" description="Helical" evidence="2">
    <location>
        <begin position="46"/>
        <end position="67"/>
    </location>
</feature>
<keyword evidence="5" id="KW-1185">Reference proteome</keyword>
<organism evidence="4 5">
    <name type="scientific">Kocuria tytonis</name>
    <dbReference type="NCBI Taxonomy" id="2054280"/>
    <lineage>
        <taxon>Bacteria</taxon>
        <taxon>Bacillati</taxon>
        <taxon>Actinomycetota</taxon>
        <taxon>Actinomycetes</taxon>
        <taxon>Micrococcales</taxon>
        <taxon>Micrococcaceae</taxon>
        <taxon>Kocuria</taxon>
    </lineage>
</organism>
<dbReference type="OrthoDB" id="9769541at2"/>
<comment type="caution">
    <text evidence="4">The sequence shown here is derived from an EMBL/GenBank/DDBJ whole genome shotgun (WGS) entry which is preliminary data.</text>
</comment>
<keyword evidence="2" id="KW-1133">Transmembrane helix</keyword>
<evidence type="ECO:0000259" key="3">
    <source>
        <dbReference type="Pfam" id="PF00561"/>
    </source>
</evidence>